<name>A0A0M3I9S3_ASCLU</name>
<keyword evidence="1" id="KW-0472">Membrane</keyword>
<keyword evidence="1" id="KW-0812">Transmembrane</keyword>
<proteinExistence type="predicted"/>
<reference evidence="3" key="1">
    <citation type="submission" date="2017-02" db="UniProtKB">
        <authorList>
            <consortium name="WormBaseParasite"/>
        </authorList>
    </citation>
    <scope>IDENTIFICATION</scope>
</reference>
<organism evidence="2 3">
    <name type="scientific">Ascaris lumbricoides</name>
    <name type="common">Giant roundworm</name>
    <dbReference type="NCBI Taxonomy" id="6252"/>
    <lineage>
        <taxon>Eukaryota</taxon>
        <taxon>Metazoa</taxon>
        <taxon>Ecdysozoa</taxon>
        <taxon>Nematoda</taxon>
        <taxon>Chromadorea</taxon>
        <taxon>Rhabditida</taxon>
        <taxon>Spirurina</taxon>
        <taxon>Ascaridomorpha</taxon>
        <taxon>Ascaridoidea</taxon>
        <taxon>Ascarididae</taxon>
        <taxon>Ascaris</taxon>
    </lineage>
</organism>
<dbReference type="Proteomes" id="UP000036681">
    <property type="component" value="Unplaced"/>
</dbReference>
<evidence type="ECO:0000313" key="2">
    <source>
        <dbReference type="Proteomes" id="UP000036681"/>
    </source>
</evidence>
<accession>A0A0M3I9S3</accession>
<sequence>MSFGKIFFRWSQSLLRCPGTIIVIWLCLSTIFAFVSFFFFEIPDFSNPIEGFATKNTEISNRASSFRLLKKELQSGNQRVFLSPNSFRTSRSITTHSELISQHTLHCLPTTGSK</sequence>
<dbReference type="WBParaSite" id="ALUE_0001424101-mRNA-1">
    <property type="protein sequence ID" value="ALUE_0001424101-mRNA-1"/>
    <property type="gene ID" value="ALUE_0001424101"/>
</dbReference>
<dbReference type="AlphaFoldDB" id="A0A0M3I9S3"/>
<keyword evidence="2" id="KW-1185">Reference proteome</keyword>
<evidence type="ECO:0000256" key="1">
    <source>
        <dbReference type="SAM" id="Phobius"/>
    </source>
</evidence>
<protein>
    <submittedName>
        <fullName evidence="3">SSD domain-containing protein</fullName>
    </submittedName>
</protein>
<keyword evidence="1" id="KW-1133">Transmembrane helix</keyword>
<feature type="transmembrane region" description="Helical" evidence="1">
    <location>
        <begin position="21"/>
        <end position="40"/>
    </location>
</feature>
<evidence type="ECO:0000313" key="3">
    <source>
        <dbReference type="WBParaSite" id="ALUE_0001424101-mRNA-1"/>
    </source>
</evidence>